<dbReference type="Proteomes" id="UP000282211">
    <property type="component" value="Unassembled WGS sequence"/>
</dbReference>
<evidence type="ECO:0000313" key="2">
    <source>
        <dbReference type="Proteomes" id="UP000282211"/>
    </source>
</evidence>
<comment type="caution">
    <text evidence="1">The sequence shown here is derived from an EMBL/GenBank/DDBJ whole genome shotgun (WGS) entry which is preliminary data.</text>
</comment>
<protein>
    <submittedName>
        <fullName evidence="1">SH3-like domain-containing protein</fullName>
    </submittedName>
</protein>
<gene>
    <name evidence="1" type="ORF">DES40_1826</name>
</gene>
<dbReference type="Pfam" id="PF06347">
    <property type="entry name" value="SH3_4"/>
    <property type="match status" value="2"/>
</dbReference>
<dbReference type="AlphaFoldDB" id="A0A420WDI0"/>
<proteinExistence type="predicted"/>
<dbReference type="InParanoid" id="A0A420WDI0"/>
<dbReference type="EMBL" id="RBII01000002">
    <property type="protein sequence ID" value="RKQ69046.1"/>
    <property type="molecule type" value="Genomic_DNA"/>
</dbReference>
<evidence type="ECO:0000313" key="1">
    <source>
        <dbReference type="EMBL" id="RKQ69046.1"/>
    </source>
</evidence>
<sequence length="224" mass="24738">MFYQGLNIFDLSRKAKSLKKRSVRVAIALLTIYGTPITVSAQLHSPSGESANASMTSAPSDVQASLRVIKEAVPNTKPHEYFRKAASETPSGFPVPRYVSLKFGKVNGRTGPSRDHSIAWQYRRRGLPLVIVAETEMWRKVRDINGDEAWVRRPALSGERFVLTRAETTLLSKPKLGSKVIAATDSGALLKLEECNESGWCRVTSGNGIRGWTSNRHLWGADTL</sequence>
<organism evidence="1 2">
    <name type="scientific">Litorimonas taeanensis</name>
    <dbReference type="NCBI Taxonomy" id="568099"/>
    <lineage>
        <taxon>Bacteria</taxon>
        <taxon>Pseudomonadati</taxon>
        <taxon>Pseudomonadota</taxon>
        <taxon>Alphaproteobacteria</taxon>
        <taxon>Maricaulales</taxon>
        <taxon>Robiginitomaculaceae</taxon>
    </lineage>
</organism>
<dbReference type="InterPro" id="IPR010466">
    <property type="entry name" value="DUF1058"/>
</dbReference>
<dbReference type="RefSeq" id="WP_170144945.1">
    <property type="nucleotide sequence ID" value="NZ_RBII01000002.1"/>
</dbReference>
<accession>A0A420WDI0</accession>
<name>A0A420WDI0_9PROT</name>
<keyword evidence="2" id="KW-1185">Reference proteome</keyword>
<reference evidence="1 2" key="1">
    <citation type="submission" date="2018-10" db="EMBL/GenBank/DDBJ databases">
        <title>Genomic Encyclopedia of Type Strains, Phase IV (KMG-IV): sequencing the most valuable type-strain genomes for metagenomic binning, comparative biology and taxonomic classification.</title>
        <authorList>
            <person name="Goeker M."/>
        </authorList>
    </citation>
    <scope>NUCLEOTIDE SEQUENCE [LARGE SCALE GENOMIC DNA]</scope>
    <source>
        <strain evidence="1 2">DSM 22008</strain>
    </source>
</reference>
<dbReference type="Gene3D" id="2.30.30.40">
    <property type="entry name" value="SH3 Domains"/>
    <property type="match status" value="2"/>
</dbReference>